<protein>
    <recommendedName>
        <fullName evidence="2">SHSP domain-containing protein</fullName>
    </recommendedName>
</protein>
<dbReference type="AlphaFoldDB" id="A0A9D4Z5Z2"/>
<name>A0A9D4Z5Z2_ADICA</name>
<evidence type="ECO:0000256" key="1">
    <source>
        <dbReference type="SAM" id="SignalP"/>
    </source>
</evidence>
<dbReference type="EMBL" id="JABFUD020000022">
    <property type="protein sequence ID" value="KAI5062574.1"/>
    <property type="molecule type" value="Genomic_DNA"/>
</dbReference>
<evidence type="ECO:0000259" key="2">
    <source>
        <dbReference type="Pfam" id="PF00011"/>
    </source>
</evidence>
<feature type="chain" id="PRO_5038979371" description="SHSP domain-containing protein" evidence="1">
    <location>
        <begin position="29"/>
        <end position="114"/>
    </location>
</feature>
<evidence type="ECO:0000313" key="3">
    <source>
        <dbReference type="EMBL" id="KAI5062574.1"/>
    </source>
</evidence>
<feature type="domain" description="SHSP" evidence="2">
    <location>
        <begin position="78"/>
        <end position="113"/>
    </location>
</feature>
<dbReference type="SUPFAM" id="SSF49764">
    <property type="entry name" value="HSP20-like chaperones"/>
    <property type="match status" value="1"/>
</dbReference>
<dbReference type="OrthoDB" id="1990679at2759"/>
<dbReference type="Gene3D" id="2.60.40.790">
    <property type="match status" value="1"/>
</dbReference>
<dbReference type="InterPro" id="IPR002068">
    <property type="entry name" value="A-crystallin/Hsp20_dom"/>
</dbReference>
<feature type="signal peptide" evidence="1">
    <location>
        <begin position="1"/>
        <end position="28"/>
    </location>
</feature>
<dbReference type="InterPro" id="IPR008978">
    <property type="entry name" value="HSP20-like_chaperone"/>
</dbReference>
<keyword evidence="1" id="KW-0732">Signal</keyword>
<accession>A0A9D4Z5Z2</accession>
<gene>
    <name evidence="3" type="ORF">GOP47_0023113</name>
</gene>
<dbReference type="Proteomes" id="UP000886520">
    <property type="component" value="Chromosome 22"/>
</dbReference>
<evidence type="ECO:0000313" key="4">
    <source>
        <dbReference type="Proteomes" id="UP000886520"/>
    </source>
</evidence>
<sequence length="114" mass="12699">LHLGGSRRSTSLCLPIFVTLFTCKMAQQALHQTGKNTLHVIQEEIFEAFVFSVILPDGARVEDMQVQVEEETTLIVSLQGYNRQRFELSPKAHPDGINASFKDGTLTITIPKKA</sequence>
<dbReference type="Pfam" id="PF00011">
    <property type="entry name" value="HSP20"/>
    <property type="match status" value="1"/>
</dbReference>
<organism evidence="3 4">
    <name type="scientific">Adiantum capillus-veneris</name>
    <name type="common">Maidenhair fern</name>
    <dbReference type="NCBI Taxonomy" id="13818"/>
    <lineage>
        <taxon>Eukaryota</taxon>
        <taxon>Viridiplantae</taxon>
        <taxon>Streptophyta</taxon>
        <taxon>Embryophyta</taxon>
        <taxon>Tracheophyta</taxon>
        <taxon>Polypodiopsida</taxon>
        <taxon>Polypodiidae</taxon>
        <taxon>Polypodiales</taxon>
        <taxon>Pteridineae</taxon>
        <taxon>Pteridaceae</taxon>
        <taxon>Vittarioideae</taxon>
        <taxon>Adiantum</taxon>
    </lineage>
</organism>
<proteinExistence type="predicted"/>
<feature type="non-terminal residue" evidence="3">
    <location>
        <position position="114"/>
    </location>
</feature>
<reference evidence="3" key="1">
    <citation type="submission" date="2021-01" db="EMBL/GenBank/DDBJ databases">
        <title>Adiantum capillus-veneris genome.</title>
        <authorList>
            <person name="Fang Y."/>
            <person name="Liao Q."/>
        </authorList>
    </citation>
    <scope>NUCLEOTIDE SEQUENCE</scope>
    <source>
        <strain evidence="3">H3</strain>
        <tissue evidence="3">Leaf</tissue>
    </source>
</reference>
<keyword evidence="4" id="KW-1185">Reference proteome</keyword>
<comment type="caution">
    <text evidence="3">The sequence shown here is derived from an EMBL/GenBank/DDBJ whole genome shotgun (WGS) entry which is preliminary data.</text>
</comment>